<feature type="signal peptide" evidence="6">
    <location>
        <begin position="1"/>
        <end position="19"/>
    </location>
</feature>
<keyword evidence="9" id="KW-1185">Reference proteome</keyword>
<evidence type="ECO:0000256" key="1">
    <source>
        <dbReference type="ARBA" id="ARBA00009743"/>
    </source>
</evidence>
<dbReference type="InterPro" id="IPR002241">
    <property type="entry name" value="Glyco_hydro_27"/>
</dbReference>
<dbReference type="GO" id="GO:0005975">
    <property type="term" value="P:carbohydrate metabolic process"/>
    <property type="evidence" value="ECO:0007669"/>
    <property type="project" value="InterPro"/>
</dbReference>
<feature type="chain" id="PRO_5039082566" description="Alpha-galactosidase" evidence="6">
    <location>
        <begin position="20"/>
        <end position="426"/>
    </location>
</feature>
<dbReference type="InterPro" id="IPR017853">
    <property type="entry name" value="GH"/>
</dbReference>
<evidence type="ECO:0000256" key="4">
    <source>
        <dbReference type="ARBA" id="ARBA00023295"/>
    </source>
</evidence>
<reference evidence="8 9" key="1">
    <citation type="journal article" date="2019" name="Emerg. Microbes Infect.">
        <title>Comprehensive subspecies identification of 175 nontuberculous mycobacteria species based on 7547 genomic profiles.</title>
        <authorList>
            <person name="Matsumoto Y."/>
            <person name="Kinjo T."/>
            <person name="Motooka D."/>
            <person name="Nabeya D."/>
            <person name="Jung N."/>
            <person name="Uechi K."/>
            <person name="Horii T."/>
            <person name="Iida T."/>
            <person name="Fujita J."/>
            <person name="Nakamura S."/>
        </authorList>
    </citation>
    <scope>NUCLEOTIDE SEQUENCE [LARGE SCALE GENOMIC DNA]</scope>
    <source>
        <strain evidence="8 9">JCM 30396</strain>
    </source>
</reference>
<dbReference type="PRINTS" id="PR00740">
    <property type="entry name" value="GLHYDRLASE27"/>
</dbReference>
<dbReference type="EC" id="3.2.1.22" evidence="5"/>
<dbReference type="InterPro" id="IPR041233">
    <property type="entry name" value="Melibiase_C"/>
</dbReference>
<evidence type="ECO:0000256" key="6">
    <source>
        <dbReference type="SAM" id="SignalP"/>
    </source>
</evidence>
<dbReference type="Pfam" id="PF17801">
    <property type="entry name" value="Melibiase_C"/>
    <property type="match status" value="1"/>
</dbReference>
<dbReference type="PANTHER" id="PTHR11452">
    <property type="entry name" value="ALPHA-GALACTOSIDASE/ALPHA-N-ACETYLGALACTOSAMINIDASE"/>
    <property type="match status" value="1"/>
</dbReference>
<dbReference type="InterPro" id="IPR013780">
    <property type="entry name" value="Glyco_hydro_b"/>
</dbReference>
<dbReference type="GO" id="GO:0004557">
    <property type="term" value="F:alpha-galactosidase activity"/>
    <property type="evidence" value="ECO:0007669"/>
    <property type="project" value="UniProtKB-EC"/>
</dbReference>
<name>A0A7I7T5D8_9MYCO</name>
<dbReference type="AlphaFoldDB" id="A0A7I7T5D8"/>
<evidence type="ECO:0000256" key="3">
    <source>
        <dbReference type="ARBA" id="ARBA00022801"/>
    </source>
</evidence>
<dbReference type="KEGG" id="mhev:MHEL_24530"/>
<evidence type="ECO:0000313" key="8">
    <source>
        <dbReference type="EMBL" id="BBY64210.1"/>
    </source>
</evidence>
<dbReference type="Gene3D" id="2.60.40.1180">
    <property type="entry name" value="Golgi alpha-mannosidase II"/>
    <property type="match status" value="1"/>
</dbReference>
<proteinExistence type="inferred from homology"/>
<comment type="catalytic activity">
    <reaction evidence="5">
        <text>Hydrolysis of terminal, non-reducing alpha-D-galactose residues in alpha-D-galactosides, including galactose oligosaccharides, galactomannans and galactolipids.</text>
        <dbReference type="EC" id="3.2.1.22"/>
    </reaction>
</comment>
<dbReference type="CDD" id="cd14792">
    <property type="entry name" value="GH27"/>
    <property type="match status" value="1"/>
</dbReference>
<feature type="domain" description="Alpha galactosidase C-terminal" evidence="7">
    <location>
        <begin position="346"/>
        <end position="421"/>
    </location>
</feature>
<evidence type="ECO:0000313" key="9">
    <source>
        <dbReference type="Proteomes" id="UP000467148"/>
    </source>
</evidence>
<dbReference type="SUPFAM" id="SSF51011">
    <property type="entry name" value="Glycosyl hydrolase domain"/>
    <property type="match status" value="1"/>
</dbReference>
<sequence>MRRLSAILGCLALVAPTVAACGSAPAPEATSARTPPMGWNSWNSGIPLSEQTVEQTIDALVSSGMRDAGYRYVNLDNGWSASHRDADGNLQADPARFPGGIAAVATYAHDHGMLLGLYASPSYELCGLGIANASAGHESADAATFARWGVDYLKYDWCSTDTDHSDEVNRFSTMRDALRATGRPIFYSINPNISGDPGARTDYDWSGIADMARNSIDLVPLWRSQFRQDGPVFGVKEQFDAAIPLASRSRPGYFNDPDMLVAGISWPDFLNSHPGMAETLAGQVGPSMTADEQRTHVSLWAMMAAPLLAGNDIRSMSAQTRDILTNRDIIAVDQDGLALAGRPLAGDRRVMVKPLADGSVAVAMVNPDSQPVTIATTAAAIGLSPTACYRVRDLWTHTDSTTTGDLRAGPIAPHATVVVRVEPRCG</sequence>
<gene>
    <name evidence="8" type="ORF">MHEL_24530</name>
</gene>
<evidence type="ECO:0000256" key="2">
    <source>
        <dbReference type="ARBA" id="ARBA00022729"/>
    </source>
</evidence>
<dbReference type="EMBL" id="AP022596">
    <property type="protein sequence ID" value="BBY64210.1"/>
    <property type="molecule type" value="Genomic_DNA"/>
</dbReference>
<dbReference type="Gene3D" id="3.20.20.70">
    <property type="entry name" value="Aldolase class I"/>
    <property type="match status" value="1"/>
</dbReference>
<keyword evidence="2 6" id="KW-0732">Signal</keyword>
<dbReference type="SUPFAM" id="SSF51445">
    <property type="entry name" value="(Trans)glycosidases"/>
    <property type="match status" value="1"/>
</dbReference>
<dbReference type="Pfam" id="PF16499">
    <property type="entry name" value="Melibiase_2"/>
    <property type="match status" value="2"/>
</dbReference>
<organism evidence="8 9">
    <name type="scientific">Mycolicibacterium helvum</name>
    <dbReference type="NCBI Taxonomy" id="1534349"/>
    <lineage>
        <taxon>Bacteria</taxon>
        <taxon>Bacillati</taxon>
        <taxon>Actinomycetota</taxon>
        <taxon>Actinomycetes</taxon>
        <taxon>Mycobacteriales</taxon>
        <taxon>Mycobacteriaceae</taxon>
        <taxon>Mycolicibacterium</taxon>
    </lineage>
</organism>
<dbReference type="RefSeq" id="WP_163747760.1">
    <property type="nucleotide sequence ID" value="NZ_AP022596.1"/>
</dbReference>
<comment type="similarity">
    <text evidence="1 5">Belongs to the glycosyl hydrolase 27 family.</text>
</comment>
<accession>A0A7I7T5D8</accession>
<keyword evidence="5" id="KW-1015">Disulfide bond</keyword>
<keyword evidence="4 5" id="KW-0326">Glycosidase</keyword>
<dbReference type="PANTHER" id="PTHR11452:SF75">
    <property type="entry name" value="ALPHA-GALACTOSIDASE MEL1"/>
    <property type="match status" value="1"/>
</dbReference>
<dbReference type="InterPro" id="IPR013785">
    <property type="entry name" value="Aldolase_TIM"/>
</dbReference>
<dbReference type="PROSITE" id="PS51257">
    <property type="entry name" value="PROKAR_LIPOPROTEIN"/>
    <property type="match status" value="1"/>
</dbReference>
<evidence type="ECO:0000259" key="7">
    <source>
        <dbReference type="Pfam" id="PF17801"/>
    </source>
</evidence>
<dbReference type="Proteomes" id="UP000467148">
    <property type="component" value="Chromosome"/>
</dbReference>
<keyword evidence="3 5" id="KW-0378">Hydrolase</keyword>
<protein>
    <recommendedName>
        <fullName evidence="5">Alpha-galactosidase</fullName>
        <ecNumber evidence="5">3.2.1.22</ecNumber>
    </recommendedName>
    <alternativeName>
        <fullName evidence="5">Melibiase</fullName>
    </alternativeName>
</protein>
<evidence type="ECO:0000256" key="5">
    <source>
        <dbReference type="RuleBase" id="RU361168"/>
    </source>
</evidence>